<organism evidence="1">
    <name type="scientific">Xenorhabdus hominickii</name>
    <dbReference type="NCBI Taxonomy" id="351679"/>
    <lineage>
        <taxon>Bacteria</taxon>
        <taxon>Pseudomonadati</taxon>
        <taxon>Pseudomonadota</taxon>
        <taxon>Gammaproteobacteria</taxon>
        <taxon>Enterobacterales</taxon>
        <taxon>Morganellaceae</taxon>
        <taxon>Xenorhabdus</taxon>
    </lineage>
</organism>
<accession>A0A1V0M4G2</accession>
<dbReference type="InterPro" id="IPR036624">
    <property type="entry name" value="Hcp1-lik_sf"/>
</dbReference>
<dbReference type="Pfam" id="PF05638">
    <property type="entry name" value="T6SS_HCP"/>
    <property type="match status" value="1"/>
</dbReference>
<reference evidence="1" key="1">
    <citation type="journal article" date="2017" name="J. Invertebr. Pathol.">
        <title>Identification and bacterial characteristics of Xenorhabdus hominickii ANU101 from an entomopathogenic nematode, Steinernema monticolum.</title>
        <authorList>
            <person name="Park Y."/>
            <person name="Kang S."/>
            <person name="Sadekuzzaman M."/>
            <person name="Kim H."/>
            <person name="Jung J.K."/>
            <person name="Kim Y."/>
        </authorList>
    </citation>
    <scope>NUCLEOTIDE SEQUENCE</scope>
    <source>
        <strain evidence="1">ANU101</strain>
        <plasmid evidence="1">unnamed2</plasmid>
    </source>
</reference>
<gene>
    <name evidence="2" type="ORF">Xhom_04785</name>
</gene>
<dbReference type="InterPro" id="IPR052947">
    <property type="entry name" value="T6SS_Hcp1_domain"/>
</dbReference>
<dbReference type="Proteomes" id="UP000225433">
    <property type="component" value="Unassembled WGS sequence"/>
</dbReference>
<proteinExistence type="predicted"/>
<dbReference type="RefSeq" id="WP_099140017.1">
    <property type="nucleotide sequence ID" value="NZ_CAWNQJ010000035.1"/>
</dbReference>
<dbReference type="SUPFAM" id="SSF141452">
    <property type="entry name" value="Hcp1-like"/>
    <property type="match status" value="1"/>
</dbReference>
<reference evidence="2 3" key="2">
    <citation type="journal article" date="2017" name="Nat. Microbiol.">
        <title>Natural product diversity associated with the nematode symbionts Photorhabdus and Xenorhabdus.</title>
        <authorList>
            <person name="Tobias N.J."/>
            <person name="Wolff H."/>
            <person name="Djahanschiri B."/>
            <person name="Grundmann F."/>
            <person name="Kronenwerth M."/>
            <person name="Shi Y.M."/>
            <person name="Simonyi S."/>
            <person name="Grun P."/>
            <person name="Shapiro-Ilan D."/>
            <person name="Pidot S.J."/>
            <person name="Stinear T.P."/>
            <person name="Ebersberger I."/>
            <person name="Bode H.B."/>
        </authorList>
    </citation>
    <scope>NUCLEOTIDE SEQUENCE [LARGE SCALE GENOMIC DNA]</scope>
    <source>
        <strain evidence="2 3">DSM 17903</strain>
    </source>
</reference>
<dbReference type="Gene3D" id="2.30.110.20">
    <property type="entry name" value="Hcp1-like"/>
    <property type="match status" value="1"/>
</dbReference>
<keyword evidence="1" id="KW-0614">Plasmid</keyword>
<dbReference type="PANTHER" id="PTHR34319">
    <property type="entry name" value="MAJOR EXPORTED PROTEIN"/>
    <property type="match status" value="1"/>
</dbReference>
<dbReference type="NCBIfam" id="TIGR03344">
    <property type="entry name" value="VI_effect_Hcp1"/>
    <property type="match status" value="1"/>
</dbReference>
<name>A0A1V0M4G2_XENHO</name>
<evidence type="ECO:0000313" key="2">
    <source>
        <dbReference type="EMBL" id="PHM51792.1"/>
    </source>
</evidence>
<sequence>MANLIYATIKGKKQGLISAGCSTVDSIGNKYQTGHEDEVLILSFEHEITRMSNVNYRPVSFIKPIDKSSPLLGVAIDNNEELEIEFFFYRTSMSGGNELYYSVKLKGASIERVNVNYPHSINHNNHQPEEMISINYKSITWQHHTAGTSGYSFWEVSGKIEFIDVKTPS</sequence>
<evidence type="ECO:0000313" key="3">
    <source>
        <dbReference type="Proteomes" id="UP000225433"/>
    </source>
</evidence>
<evidence type="ECO:0000313" key="1">
    <source>
        <dbReference type="EMBL" id="ARD69755.1"/>
    </source>
</evidence>
<dbReference type="InterPro" id="IPR008514">
    <property type="entry name" value="T6SS_Hcp"/>
</dbReference>
<dbReference type="EMBL" id="NJAI01000013">
    <property type="protein sequence ID" value="PHM51792.1"/>
    <property type="molecule type" value="Genomic_DNA"/>
</dbReference>
<dbReference type="EMBL" id="KX517799">
    <property type="protein sequence ID" value="ARD69755.1"/>
    <property type="molecule type" value="Genomic_DNA"/>
</dbReference>
<protein>
    <submittedName>
        <fullName evidence="1">Major exported protein</fullName>
    </submittedName>
</protein>
<geneLocation type="plasmid" evidence="1">
    <name>unnamed2</name>
</geneLocation>
<dbReference type="PANTHER" id="PTHR34319:SF7">
    <property type="entry name" value="HNH ENDONUCLEASE DOMAIN-CONTAINING PROTEIN"/>
    <property type="match status" value="1"/>
</dbReference>
<dbReference type="AlphaFoldDB" id="A0A1V0M4G2"/>